<dbReference type="AlphaFoldDB" id="A0AAE3MHN3"/>
<gene>
    <name evidence="1" type="ORF">OM074_20510</name>
</gene>
<protein>
    <recommendedName>
        <fullName evidence="3">CD-NTase associated protein 4-like DNA endonuclease domain-containing protein</fullName>
    </recommendedName>
</protein>
<reference evidence="1" key="1">
    <citation type="submission" date="2022-10" db="EMBL/GenBank/DDBJ databases">
        <authorList>
            <person name="Yu W.X."/>
        </authorList>
    </citation>
    <scope>NUCLEOTIDE SEQUENCE</scope>
    <source>
        <strain evidence="1">D04</strain>
    </source>
</reference>
<dbReference type="RefSeq" id="WP_301202550.1">
    <property type="nucleotide sequence ID" value="NZ_JAPDPI010000079.1"/>
</dbReference>
<evidence type="ECO:0000313" key="1">
    <source>
        <dbReference type="EMBL" id="MCW3808018.1"/>
    </source>
</evidence>
<name>A0AAE3MHN3_9BACT</name>
<dbReference type="EMBL" id="JAPDPI010000079">
    <property type="protein sequence ID" value="MCW3808018.1"/>
    <property type="molecule type" value="Genomic_DNA"/>
</dbReference>
<evidence type="ECO:0008006" key="3">
    <source>
        <dbReference type="Google" id="ProtNLM"/>
    </source>
</evidence>
<organism evidence="1 2">
    <name type="scientific">Plebeiibacterium marinum</name>
    <dbReference type="NCBI Taxonomy" id="2992111"/>
    <lineage>
        <taxon>Bacteria</taxon>
        <taxon>Pseudomonadati</taxon>
        <taxon>Bacteroidota</taxon>
        <taxon>Bacteroidia</taxon>
        <taxon>Marinilabiliales</taxon>
        <taxon>Marinilabiliaceae</taxon>
        <taxon>Plebeiibacterium</taxon>
    </lineage>
</organism>
<sequence>MTDSYYDTTSAADTFVGFEYQYYYFLFTLLDKLEDTGEIGFEVKDDVHIELPDGKLILVQLKHTTQIIEKGKSKGSLMYLATRDKDLWHTVHNWIEVIKNVGGRTSDEQVKYINNTIFQLVTNKQFSKDNSFLKELKKYKKDKSLAEFRKYLADLFAKTKDPDDPTKKNLIKGYIKEFQALNDDVLSSFLEHLFVETGIDELIEKIEKKIKYRKSIDEKQVEKAFNLLDSNLRKLIYKQIKDRKKVIIAAENFHKLSSRCLNIAKSGKLPERKGNFYKQPINLENQKFIKQLIDIKAINPENKHKIKELTSAKLSLMNLVKAWEQAGDLLSTDILELEETAIQKWYVRFETVERESEEINNKTIVISRENKLNKIALNCYDEVRKIELNIDNTNLTPKQSNGQYYYLSDENPKIGWRFDWEKKYKNEK</sequence>
<proteinExistence type="predicted"/>
<accession>A0AAE3MHN3</accession>
<keyword evidence="2" id="KW-1185">Reference proteome</keyword>
<evidence type="ECO:0000313" key="2">
    <source>
        <dbReference type="Proteomes" id="UP001207408"/>
    </source>
</evidence>
<dbReference type="Proteomes" id="UP001207408">
    <property type="component" value="Unassembled WGS sequence"/>
</dbReference>
<comment type="caution">
    <text evidence="1">The sequence shown here is derived from an EMBL/GenBank/DDBJ whole genome shotgun (WGS) entry which is preliminary data.</text>
</comment>